<dbReference type="EMBL" id="KZ303492">
    <property type="protein sequence ID" value="PIA17853.1"/>
    <property type="molecule type" value="Genomic_DNA"/>
</dbReference>
<dbReference type="OrthoDB" id="276422at2759"/>
<dbReference type="InterPro" id="IPR037159">
    <property type="entry name" value="RNA_POL_N_sf"/>
</dbReference>
<dbReference type="InterPro" id="IPR043502">
    <property type="entry name" value="DNA/RNA_pol_sf"/>
</dbReference>
<evidence type="ECO:0000256" key="7">
    <source>
        <dbReference type="ARBA" id="ARBA00023163"/>
    </source>
</evidence>
<dbReference type="PANTHER" id="PTHR10102:SF0">
    <property type="entry name" value="DNA-DIRECTED RNA POLYMERASE, MITOCHONDRIAL"/>
    <property type="match status" value="1"/>
</dbReference>
<dbReference type="InterPro" id="IPR011990">
    <property type="entry name" value="TPR-like_helical_dom_sf"/>
</dbReference>
<dbReference type="InterPro" id="IPR029262">
    <property type="entry name" value="RPOL_N"/>
</dbReference>
<dbReference type="GO" id="GO:0006390">
    <property type="term" value="P:mitochondrial transcription"/>
    <property type="evidence" value="ECO:0007669"/>
    <property type="project" value="TreeGrafter"/>
</dbReference>
<reference evidence="12 13" key="1">
    <citation type="journal article" date="2015" name="Genome Biol. Evol.">
        <title>Phylogenomic analyses indicate that early fungi evolved digesting cell walls of algal ancestors of land plants.</title>
        <authorList>
            <person name="Chang Y."/>
            <person name="Wang S."/>
            <person name="Sekimoto S."/>
            <person name="Aerts A.L."/>
            <person name="Choi C."/>
            <person name="Clum A."/>
            <person name="LaButti K.M."/>
            <person name="Lindquist E.A."/>
            <person name="Yee Ngan C."/>
            <person name="Ohm R.A."/>
            <person name="Salamov A.A."/>
            <person name="Grigoriev I.V."/>
            <person name="Spatafora J.W."/>
            <person name="Berbee M.L."/>
        </authorList>
    </citation>
    <scope>NUCLEOTIDE SEQUENCE [LARGE SCALE GENOMIC DNA]</scope>
    <source>
        <strain evidence="12 13">NRRL 1564</strain>
    </source>
</reference>
<evidence type="ECO:0000256" key="9">
    <source>
        <dbReference type="PROSITE-ProRule" id="PRU00708"/>
    </source>
</evidence>
<dbReference type="GO" id="GO:0003899">
    <property type="term" value="F:DNA-directed RNA polymerase activity"/>
    <property type="evidence" value="ECO:0007669"/>
    <property type="project" value="UniProtKB-EC"/>
</dbReference>
<dbReference type="SMART" id="SM01311">
    <property type="entry name" value="RPOL_N"/>
    <property type="match status" value="1"/>
</dbReference>
<evidence type="ECO:0000256" key="6">
    <source>
        <dbReference type="ARBA" id="ARBA00022946"/>
    </source>
</evidence>
<dbReference type="Proteomes" id="UP000242474">
    <property type="component" value="Unassembled WGS sequence"/>
</dbReference>
<dbReference type="Pfam" id="PF00940">
    <property type="entry name" value="RNA_pol"/>
    <property type="match status" value="1"/>
</dbReference>
<dbReference type="FunFam" id="1.10.287.280:FF:000001">
    <property type="entry name" value="DNA-directed RNA polymerase"/>
    <property type="match status" value="1"/>
</dbReference>
<dbReference type="PROSITE" id="PS00489">
    <property type="entry name" value="RNA_POL_PHAGE_2"/>
    <property type="match status" value="1"/>
</dbReference>
<accession>A0A2G5BFS7</accession>
<dbReference type="Gene3D" id="1.10.150.20">
    <property type="entry name" value="5' to 3' exonuclease, C-terminal subdomain"/>
    <property type="match status" value="1"/>
</dbReference>
<dbReference type="Gene3D" id="1.10.287.280">
    <property type="match status" value="1"/>
</dbReference>
<keyword evidence="7" id="KW-0804">Transcription</keyword>
<protein>
    <recommendedName>
        <fullName evidence="2">DNA-directed RNA polymerase</fullName>
        <ecNumber evidence="2">2.7.7.6</ecNumber>
    </recommendedName>
</protein>
<evidence type="ECO:0000256" key="2">
    <source>
        <dbReference type="ARBA" id="ARBA00012418"/>
    </source>
</evidence>
<dbReference type="SUPFAM" id="SSF56672">
    <property type="entry name" value="DNA/RNA polymerases"/>
    <property type="match status" value="1"/>
</dbReference>
<evidence type="ECO:0000313" key="13">
    <source>
        <dbReference type="Proteomes" id="UP000242474"/>
    </source>
</evidence>
<feature type="compositionally biased region" description="Basic and acidic residues" evidence="10">
    <location>
        <begin position="1383"/>
        <end position="1392"/>
    </location>
</feature>
<organism evidence="12 13">
    <name type="scientific">Coemansia reversa (strain ATCC 12441 / NRRL 1564)</name>
    <dbReference type="NCBI Taxonomy" id="763665"/>
    <lineage>
        <taxon>Eukaryota</taxon>
        <taxon>Fungi</taxon>
        <taxon>Fungi incertae sedis</taxon>
        <taxon>Zoopagomycota</taxon>
        <taxon>Kickxellomycotina</taxon>
        <taxon>Kickxellomycetes</taxon>
        <taxon>Kickxellales</taxon>
        <taxon>Kickxellaceae</taxon>
        <taxon>Coemansia</taxon>
    </lineage>
</organism>
<keyword evidence="4" id="KW-0808">Transferase</keyword>
<dbReference type="Gene3D" id="1.25.40.10">
    <property type="entry name" value="Tetratricopeptide repeat domain"/>
    <property type="match status" value="1"/>
</dbReference>
<keyword evidence="13" id="KW-1185">Reference proteome</keyword>
<dbReference type="EC" id="2.7.7.6" evidence="2"/>
<evidence type="ECO:0000256" key="5">
    <source>
        <dbReference type="ARBA" id="ARBA00022695"/>
    </source>
</evidence>
<dbReference type="Pfam" id="PF14700">
    <property type="entry name" value="RPOL_N"/>
    <property type="match status" value="1"/>
</dbReference>
<evidence type="ECO:0000256" key="1">
    <source>
        <dbReference type="ARBA" id="ARBA00009493"/>
    </source>
</evidence>
<feature type="compositionally biased region" description="Basic and acidic residues" evidence="10">
    <location>
        <begin position="1050"/>
        <end position="1067"/>
    </location>
</feature>
<evidence type="ECO:0000256" key="4">
    <source>
        <dbReference type="ARBA" id="ARBA00022679"/>
    </source>
</evidence>
<dbReference type="InterPro" id="IPR002092">
    <property type="entry name" value="DNA-dir_Rpol_phage-type"/>
</dbReference>
<keyword evidence="5" id="KW-0548">Nucleotidyltransferase</keyword>
<feature type="region of interest" description="Disordered" evidence="10">
    <location>
        <begin position="1048"/>
        <end position="1067"/>
    </location>
</feature>
<feature type="region of interest" description="Disordered" evidence="10">
    <location>
        <begin position="266"/>
        <end position="293"/>
    </location>
</feature>
<dbReference type="PROSITE" id="PS51375">
    <property type="entry name" value="PPR"/>
    <property type="match status" value="1"/>
</dbReference>
<feature type="repeat" description="PPR" evidence="9">
    <location>
        <begin position="176"/>
        <end position="210"/>
    </location>
</feature>
<proteinExistence type="inferred from homology"/>
<evidence type="ECO:0000256" key="10">
    <source>
        <dbReference type="SAM" id="MobiDB-lite"/>
    </source>
</evidence>
<evidence type="ECO:0000259" key="11">
    <source>
        <dbReference type="SMART" id="SM01311"/>
    </source>
</evidence>
<evidence type="ECO:0000256" key="3">
    <source>
        <dbReference type="ARBA" id="ARBA00022478"/>
    </source>
</evidence>
<feature type="domain" description="DNA-directed RNA polymerase N-terminal" evidence="11">
    <location>
        <begin position="327"/>
        <end position="655"/>
    </location>
</feature>
<dbReference type="Gene3D" id="1.10.287.260">
    <property type="match status" value="1"/>
</dbReference>
<dbReference type="InterPro" id="IPR046950">
    <property type="entry name" value="DNA-dir_Rpol_C_phage-type"/>
</dbReference>
<keyword evidence="6" id="KW-0809">Transit peptide</keyword>
<comment type="catalytic activity">
    <reaction evidence="8">
        <text>RNA(n) + a ribonucleoside 5'-triphosphate = RNA(n+1) + diphosphate</text>
        <dbReference type="Rhea" id="RHEA:21248"/>
        <dbReference type="Rhea" id="RHEA-COMP:14527"/>
        <dbReference type="Rhea" id="RHEA-COMP:17342"/>
        <dbReference type="ChEBI" id="CHEBI:33019"/>
        <dbReference type="ChEBI" id="CHEBI:61557"/>
        <dbReference type="ChEBI" id="CHEBI:140395"/>
        <dbReference type="EC" id="2.7.7.6"/>
    </reaction>
</comment>
<dbReference type="GO" id="GO:0034245">
    <property type="term" value="C:mitochondrial DNA-directed RNA polymerase complex"/>
    <property type="evidence" value="ECO:0007669"/>
    <property type="project" value="TreeGrafter"/>
</dbReference>
<name>A0A2G5BFS7_COERN</name>
<sequence>MSQLMLGLVRSHGRLLRAPAASIGSQHHQRLLPRSVYPRQLTQRASVQNLQLAEKSSPSVDYDRQNYLFSVANSNVLPMQDFREDTETIHYLQTGKTLLEQLSVMQMCLENGNVEQAQRILVGMYRLYPQAMRDVADVNVHNEILGGMLRTRPQPLTTPALQWFDMMEAQYGVKPNANTFAILIGGFVNAGMNSVALVLMPEMLRSGFTIHEMLLSRYLTDEDIQRIKVMAQTIMSEGVEDCETASMVLEEVKKAEASLQGISTDFANSNKEQSEHEHLKSPGSDESKRTSVEPHLQEELKSTNVTGIIQLKETLKTLRNNDLEGYNLQVRLENNTYDGALKRYQEINKKRGDPLLSADMGRLKPLAASWLPRLEALIEEEQQRCQVGAQNYDRSRGQYGDFFRKLDASKMAVITILETLRISALTSKPGKSEDPLALQNDSVPGTLTAKLATLVSQAIHNEMRLEQMKKRTNRHVVGYNLSVARLATSGKLFNMAIRRAKAREHRELGDTMFLDAWDISTKMRIGSLLISMLIEAARVPETSMDSTGQVVRHMVPAFTHACTMRKGKRYGMVTPHKSLMELFRSESIVGFMHARHLPMLVPPRPWLAYNSGGYLTRDEPCMRMQENHEQLRYLKRASNEDRLTTLLTGLDALGMTRWAINHTVFAAVKRAWNSGHAVAEIPASVYNAPEPQKPEDFETSKQAKFKYYAELREWRNAHANQHSQRCDCNYKIEIAQAFLNHTMFFPHNIDFRGRAYPIPPHFNHLGNDMCRGLLVFHEGRPLTERGIYWLKIHLANLCGKDKLSHEERLRFVDENWDNIAASADNPLPDTFFDGTANVVRPWWLDAENPWQALAACVEYTAAMRSPDPAAYVSHLHIHQDGTCNGLQHYAAMGRDRVGAYEVNLAPSDCPQDVYSGVLAVAKRLVDADAENGVKEALLLQSHLSRKIVKQTVMTNVYGVTLIGAKEQIAARLREVKDENGDHVFDILVLQSLAMYLAKKIFASLGEMFMQAQEIQNWLNQSARRIARSMPASALAAWKKMTLESTKSRKQLSEVQRDARDSEKDVKSDTVLELRPDLGPGALRYKRLEELATKPMSTVVWTTPLGLTVVQPYRKAAFRNVPTNLQHIYINDVNMPTPVNSQKQSTAFPPNFVHSLDASHMVLSAIECKAAGLVFSSVHDSYWTHACDIDRMNGILRSQFVKLHQTPIMETLKQEFEQRYANHKMPVANWEYNADTSFSKGGVLSQRKRSARKSKAQVELDKEKLIEEDLARCHFEVHDSLEKANTTQDDAGLEKPSTADSDAKAAAASIAAKLADSMELVDLSSIEIIDTKKDLFGALRQTDLIAYTLKVNQAKFTAEVAAVKKNYASQVRAARKAAKEAAKAAAKAAEKPKKTQRRSSKKPVSDITPENVEKHIERLLSARDSEIDALVTKYPVTFETPKILISPVHNVEAYKNVEELISNGKLAGRLVKRFVWEDIKFDDLPTQGEFDINEVLKSPYFFS</sequence>
<evidence type="ECO:0000256" key="8">
    <source>
        <dbReference type="ARBA" id="ARBA00048552"/>
    </source>
</evidence>
<feature type="compositionally biased region" description="Basic and acidic residues" evidence="10">
    <location>
        <begin position="272"/>
        <end position="293"/>
    </location>
</feature>
<dbReference type="InterPro" id="IPR002885">
    <property type="entry name" value="PPR_rpt"/>
</dbReference>
<keyword evidence="3" id="KW-0240">DNA-directed RNA polymerase</keyword>
<feature type="region of interest" description="Disordered" evidence="10">
    <location>
        <begin position="1383"/>
        <end position="1407"/>
    </location>
</feature>
<dbReference type="STRING" id="763665.A0A2G5BFS7"/>
<comment type="similarity">
    <text evidence="1">Belongs to the phage and mitochondrial RNA polymerase family.</text>
</comment>
<dbReference type="InterPro" id="IPR024075">
    <property type="entry name" value="DNA-dir_RNA_pol_helix_hairp_sf"/>
</dbReference>
<dbReference type="Gene3D" id="1.10.1320.10">
    <property type="entry name" value="DNA-directed RNA polymerase, N-terminal domain"/>
    <property type="match status" value="1"/>
</dbReference>
<gene>
    <name evidence="12" type="ORF">COEREDRAFT_14296</name>
</gene>
<dbReference type="PANTHER" id="PTHR10102">
    <property type="entry name" value="DNA-DIRECTED RNA POLYMERASE, MITOCHONDRIAL"/>
    <property type="match status" value="1"/>
</dbReference>
<evidence type="ECO:0000313" key="12">
    <source>
        <dbReference type="EMBL" id="PIA17853.1"/>
    </source>
</evidence>
<dbReference type="GO" id="GO:0001018">
    <property type="term" value="F:mitochondrial promoter sequence-specific DNA binding"/>
    <property type="evidence" value="ECO:0007669"/>
    <property type="project" value="TreeGrafter"/>
</dbReference>